<dbReference type="Proteomes" id="UP000077275">
    <property type="component" value="Unassembled WGS sequence"/>
</dbReference>
<protein>
    <submittedName>
        <fullName evidence="3">HEPN domain protein</fullName>
    </submittedName>
</protein>
<name>A0A166EDY2_9EURY</name>
<dbReference type="Gene3D" id="1.20.120.330">
    <property type="entry name" value="Nucleotidyltransferases domain 2"/>
    <property type="match status" value="1"/>
</dbReference>
<evidence type="ECO:0000313" key="3">
    <source>
        <dbReference type="EMBL" id="KZX16545.1"/>
    </source>
</evidence>
<proteinExistence type="inferred from homology"/>
<dbReference type="RefSeq" id="WP_067259147.1">
    <property type="nucleotide sequence ID" value="NZ_LWMW01000090.1"/>
</dbReference>
<dbReference type="PANTHER" id="PTHR36565">
    <property type="entry name" value="UPF0332 PROTEIN TM_1000"/>
    <property type="match status" value="1"/>
</dbReference>
<accession>A0A166EDY2</accession>
<dbReference type="EMBL" id="LWMW01000090">
    <property type="protein sequence ID" value="KZX16545.1"/>
    <property type="molecule type" value="Genomic_DNA"/>
</dbReference>
<evidence type="ECO:0000313" key="4">
    <source>
        <dbReference type="Proteomes" id="UP000077275"/>
    </source>
</evidence>
<gene>
    <name evidence="3" type="ORF">MBCUT_07790</name>
</gene>
<dbReference type="Pfam" id="PF05168">
    <property type="entry name" value="HEPN"/>
    <property type="match status" value="1"/>
</dbReference>
<comment type="caution">
    <text evidence="3">The sequence shown here is derived from an EMBL/GenBank/DDBJ whole genome shotgun (WGS) entry which is preliminary data.</text>
</comment>
<dbReference type="InterPro" id="IPR007842">
    <property type="entry name" value="HEPN_dom"/>
</dbReference>
<evidence type="ECO:0000259" key="2">
    <source>
        <dbReference type="Pfam" id="PF05168"/>
    </source>
</evidence>
<dbReference type="InterPro" id="IPR052226">
    <property type="entry name" value="UPF0332_toxin"/>
</dbReference>
<feature type="domain" description="HEPN" evidence="2">
    <location>
        <begin position="5"/>
        <end position="117"/>
    </location>
</feature>
<sequence>MDEIEDYVEKAKSKLKSSKTLYEIGQYGDSVSISYYVMFSAAKALLLLKGSNTKTHKGLISLFGKKYIKEDNFNQDLYKKFVKTQTLRQQVDYDATDNINKKIAKSALDLSESFLNESLKFLKK</sequence>
<dbReference type="PANTHER" id="PTHR36565:SF1">
    <property type="entry name" value="UPF0332 PROTEIN TM_1000"/>
    <property type="match status" value="1"/>
</dbReference>
<evidence type="ECO:0000256" key="1">
    <source>
        <dbReference type="ARBA" id="ARBA00038248"/>
    </source>
</evidence>
<organism evidence="3 4">
    <name type="scientific">Methanobrevibacter cuticularis</name>
    <dbReference type="NCBI Taxonomy" id="47311"/>
    <lineage>
        <taxon>Archaea</taxon>
        <taxon>Methanobacteriati</taxon>
        <taxon>Methanobacteriota</taxon>
        <taxon>Methanomada group</taxon>
        <taxon>Methanobacteria</taxon>
        <taxon>Methanobacteriales</taxon>
        <taxon>Methanobacteriaceae</taxon>
        <taxon>Methanobrevibacter</taxon>
    </lineage>
</organism>
<dbReference type="AlphaFoldDB" id="A0A166EDY2"/>
<dbReference type="OrthoDB" id="78331at2157"/>
<dbReference type="STRING" id="47311.MBCUT_07790"/>
<reference evidence="3 4" key="1">
    <citation type="submission" date="2016-04" db="EMBL/GenBank/DDBJ databases">
        <title>Genome sequence of Methanobrevibacter cuticularis DSM 11139.</title>
        <authorList>
            <person name="Poehlein A."/>
            <person name="Seedorf H."/>
            <person name="Daniel R."/>
        </authorList>
    </citation>
    <scope>NUCLEOTIDE SEQUENCE [LARGE SCALE GENOMIC DNA]</scope>
    <source>
        <strain evidence="3 4">DSM 11139</strain>
    </source>
</reference>
<keyword evidence="4" id="KW-1185">Reference proteome</keyword>
<dbReference type="PATRIC" id="fig|47311.3.peg.861"/>
<comment type="similarity">
    <text evidence="1">Belongs to the UPF0332 family.</text>
</comment>